<gene>
    <name evidence="1" type="ORF">D623_10031156</name>
</gene>
<name>S7PWZ4_MYOBR</name>
<dbReference type="AlphaFoldDB" id="S7PWZ4"/>
<dbReference type="Proteomes" id="UP000052978">
    <property type="component" value="Unassembled WGS sequence"/>
</dbReference>
<keyword evidence="2" id="KW-1185">Reference proteome</keyword>
<evidence type="ECO:0000313" key="1">
    <source>
        <dbReference type="EMBL" id="EPQ13067.1"/>
    </source>
</evidence>
<accession>S7PWZ4</accession>
<sequence length="220" mass="23362">MDVHGRWCRACTELPEPASTTLDPLSELLAVARAGKVHIAQRRVCVTQRSDYLGVVGEDSRSKAAGSKSGSSDKLSLLASIPGRDDTGVSRGFNGNSGTNCQQEPLPGALQIYDVDAITFPFVDVLFHLEVKEYLTLQEGTRQGWAGKERGSAGGASNRRLSNATRGVLLAPPGGDPETSVFLATTAQALVQNLALSRALSLLTLLSPARRLETCQRSTA</sequence>
<proteinExistence type="predicted"/>
<protein>
    <submittedName>
        <fullName evidence="1">Uncharacterized protein</fullName>
    </submittedName>
</protein>
<reference evidence="1 2" key="1">
    <citation type="journal article" date="2013" name="Nat. Commun.">
        <title>Genome analysis reveals insights into physiology and longevity of the Brandt's bat Myotis brandtii.</title>
        <authorList>
            <person name="Seim I."/>
            <person name="Fang X."/>
            <person name="Xiong Z."/>
            <person name="Lobanov A.V."/>
            <person name="Huang Z."/>
            <person name="Ma S."/>
            <person name="Feng Y."/>
            <person name="Turanov A.A."/>
            <person name="Zhu Y."/>
            <person name="Lenz T.L."/>
            <person name="Gerashchenko M.V."/>
            <person name="Fan D."/>
            <person name="Hee Yim S."/>
            <person name="Yao X."/>
            <person name="Jordan D."/>
            <person name="Xiong Y."/>
            <person name="Ma Y."/>
            <person name="Lyapunov A.N."/>
            <person name="Chen G."/>
            <person name="Kulakova O.I."/>
            <person name="Sun Y."/>
            <person name="Lee S.G."/>
            <person name="Bronson R.T."/>
            <person name="Moskalev A.A."/>
            <person name="Sunyaev S.R."/>
            <person name="Zhang G."/>
            <person name="Krogh A."/>
            <person name="Wang J."/>
            <person name="Gladyshev V.N."/>
        </authorList>
    </citation>
    <scope>NUCLEOTIDE SEQUENCE [LARGE SCALE GENOMIC DNA]</scope>
</reference>
<dbReference type="EMBL" id="KE163671">
    <property type="protein sequence ID" value="EPQ13067.1"/>
    <property type="molecule type" value="Genomic_DNA"/>
</dbReference>
<organism evidence="1 2">
    <name type="scientific">Myotis brandtii</name>
    <name type="common">Brandt's bat</name>
    <dbReference type="NCBI Taxonomy" id="109478"/>
    <lineage>
        <taxon>Eukaryota</taxon>
        <taxon>Metazoa</taxon>
        <taxon>Chordata</taxon>
        <taxon>Craniata</taxon>
        <taxon>Vertebrata</taxon>
        <taxon>Euteleostomi</taxon>
        <taxon>Mammalia</taxon>
        <taxon>Eutheria</taxon>
        <taxon>Laurasiatheria</taxon>
        <taxon>Chiroptera</taxon>
        <taxon>Yangochiroptera</taxon>
        <taxon>Vespertilionidae</taxon>
        <taxon>Myotis</taxon>
    </lineage>
</organism>
<evidence type="ECO:0000313" key="2">
    <source>
        <dbReference type="Proteomes" id="UP000052978"/>
    </source>
</evidence>